<gene>
    <name evidence="1" type="ORF">OJAG_12190</name>
</gene>
<dbReference type="STRING" id="43678.OJAG_12190"/>
<reference evidence="1 2" key="1">
    <citation type="submission" date="2016-01" db="EMBL/GenBank/DDBJ databases">
        <title>Genome sequence of Oerskovia enterophila VJag, an agar and cellulose degrading bacterium.</title>
        <authorList>
            <person name="Poehlein A."/>
            <person name="Jag V."/>
            <person name="Bengelsdorf F."/>
            <person name="Duerre P."/>
            <person name="Daniel R."/>
        </authorList>
    </citation>
    <scope>NUCLEOTIDE SEQUENCE [LARGE SCALE GENOMIC DNA]</scope>
    <source>
        <strain evidence="1 2">VJag</strain>
    </source>
</reference>
<dbReference type="RefSeq" id="WP_068707666.1">
    <property type="nucleotide sequence ID" value="NZ_LRIE01000060.1"/>
</dbReference>
<dbReference type="EMBL" id="LRIE01000060">
    <property type="protein sequence ID" value="KZM36124.1"/>
    <property type="molecule type" value="Genomic_DNA"/>
</dbReference>
<comment type="caution">
    <text evidence="1">The sequence shown here is derived from an EMBL/GenBank/DDBJ whole genome shotgun (WGS) entry which is preliminary data.</text>
</comment>
<dbReference type="PATRIC" id="fig|43678.3.peg.1272"/>
<accession>A0A163S8R7</accession>
<dbReference type="OrthoDB" id="5242426at2"/>
<proteinExistence type="predicted"/>
<protein>
    <recommendedName>
        <fullName evidence="3">Methionine synthase</fullName>
    </recommendedName>
</protein>
<evidence type="ECO:0000313" key="1">
    <source>
        <dbReference type="EMBL" id="KZM36124.1"/>
    </source>
</evidence>
<dbReference type="SUPFAM" id="SSF51726">
    <property type="entry name" value="UROD/MetE-like"/>
    <property type="match status" value="1"/>
</dbReference>
<dbReference type="AlphaFoldDB" id="A0A163S8R7"/>
<name>A0A163S8R7_9CELL</name>
<sequence length="354" mass="36369">MTSVSGHGPWPGGEGTDVLEAQQMIFGDLAEVPTGVTPVPFLVRLPQRGPGADGVGRTATLLADLPVEIGPHGWKLADRPGMDERRAQAFLREDLGALAIAGHGYSGPLAVSVVGPWTLAAELYLARGDRVLSDRGAAADLAGSLAVGLRAHLDEVQRQVPGAELVVQVSEPLLGQINAGVLPTFSGYSRLRAVEGPDIVEGLTGVLDAVRGWGARSVVHVGPAWVGIAPVVLAGADAVGLDLAARGTGWDEKGWELVARAVERGTGVWAGLPPAKVSQCSGPNLGELASLVTVPWRRIGLPASGLDDVTLLAAPRAGGVGLGSGSRLGSTDENRAMLGNLGRVAEMLAERAQD</sequence>
<evidence type="ECO:0008006" key="3">
    <source>
        <dbReference type="Google" id="ProtNLM"/>
    </source>
</evidence>
<dbReference type="InterPro" id="IPR038071">
    <property type="entry name" value="UROD/MetE-like_sf"/>
</dbReference>
<evidence type="ECO:0000313" key="2">
    <source>
        <dbReference type="Proteomes" id="UP000076447"/>
    </source>
</evidence>
<dbReference type="Proteomes" id="UP000076447">
    <property type="component" value="Unassembled WGS sequence"/>
</dbReference>
<organism evidence="1 2">
    <name type="scientific">Oerskovia enterophila</name>
    <dbReference type="NCBI Taxonomy" id="43678"/>
    <lineage>
        <taxon>Bacteria</taxon>
        <taxon>Bacillati</taxon>
        <taxon>Actinomycetota</taxon>
        <taxon>Actinomycetes</taxon>
        <taxon>Micrococcales</taxon>
        <taxon>Cellulomonadaceae</taxon>
        <taxon>Oerskovia</taxon>
    </lineage>
</organism>